<dbReference type="InterPro" id="IPR002562">
    <property type="entry name" value="3'-5'_exonuclease_dom"/>
</dbReference>
<sequence length="394" mass="45469">MENSTLKLDGVTIKLVEQQENLEEAVRQLSQRKELALDLEFDQNRFTYGFNLCLIQIADESGTCYIMDPFAVTDLQPLFELLENSAITKIIHHSNNDILLLDKMGCRIKGVMDTDVAAKILNYERSSLATVLKEEFNIEIDKSQQSSNWNKRPLTEAQLYYAAIDVIYLHQIKEKLVDEIEKLGRLHWLEEENKLLEALTYTEPENPHLKLRNAYKLNFYQQYILKDLFAFREQMGKQFNKPAPFVISNEALVDLANNPNTDIHEWLNHTKGIHGGLKRSRNEKLLKDALSDAKKGAKENNISHDYPTNRWQRPLRTPESEQRKEELTQVQKRLIEKYGEFATRLIINQGLITDYSLSGQLRCTKQYATAIVLSTAEELRINLPSPITKGGDES</sequence>
<dbReference type="RefSeq" id="WP_046310023.1">
    <property type="nucleotide sequence ID" value="NZ_CBCSCY010000010.1"/>
</dbReference>
<dbReference type="OrthoDB" id="9800549at2"/>
<evidence type="ECO:0000313" key="4">
    <source>
        <dbReference type="EMBL" id="AKD03005.1"/>
    </source>
</evidence>
<dbReference type="SMART" id="SM00474">
    <property type="entry name" value="35EXOc"/>
    <property type="match status" value="1"/>
</dbReference>
<keyword evidence="4" id="KW-0378">Hydrolase</keyword>
<organism evidence="4 5">
    <name type="scientific">Pontibacter korlensis</name>
    <dbReference type="NCBI Taxonomy" id="400092"/>
    <lineage>
        <taxon>Bacteria</taxon>
        <taxon>Pseudomonadati</taxon>
        <taxon>Bacteroidota</taxon>
        <taxon>Cytophagia</taxon>
        <taxon>Cytophagales</taxon>
        <taxon>Hymenobacteraceae</taxon>
        <taxon>Pontibacter</taxon>
    </lineage>
</organism>
<dbReference type="SUPFAM" id="SSF53098">
    <property type="entry name" value="Ribonuclease H-like"/>
    <property type="match status" value="1"/>
</dbReference>
<keyword evidence="1" id="KW-0175">Coiled coil</keyword>
<evidence type="ECO:0000256" key="1">
    <source>
        <dbReference type="SAM" id="Coils"/>
    </source>
</evidence>
<reference evidence="4 5" key="1">
    <citation type="journal article" date="2015" name="Sci. Rep.">
        <title>Unraveling adaptation of Pontibacter korlensis to radiation and infertility in desert through complete genome and comparative transcriptomic analysis.</title>
        <authorList>
            <person name="Dai J."/>
            <person name="Dai W."/>
            <person name="Qiu C."/>
            <person name="Yang Z."/>
            <person name="Zhang Y."/>
            <person name="Zhou M."/>
            <person name="Zhang L."/>
            <person name="Fang C."/>
            <person name="Gao Q."/>
            <person name="Yang Q."/>
            <person name="Li X."/>
            <person name="Wang Z."/>
            <person name="Wang Z."/>
            <person name="Jia Z."/>
            <person name="Chen X."/>
        </authorList>
    </citation>
    <scope>NUCLEOTIDE SEQUENCE [LARGE SCALE GENOMIC DNA]</scope>
    <source>
        <strain evidence="4 5">X14-1T</strain>
    </source>
</reference>
<dbReference type="PANTHER" id="PTHR47649:SF1">
    <property type="entry name" value="RIBONUCLEASE D"/>
    <property type="match status" value="1"/>
</dbReference>
<dbReference type="CDD" id="cd06142">
    <property type="entry name" value="RNaseD_exo"/>
    <property type="match status" value="1"/>
</dbReference>
<dbReference type="STRING" id="400092.PKOR_07565"/>
<dbReference type="Pfam" id="PF01612">
    <property type="entry name" value="DNA_pol_A_exo1"/>
    <property type="match status" value="1"/>
</dbReference>
<dbReference type="InterPro" id="IPR051086">
    <property type="entry name" value="RNase_D-like"/>
</dbReference>
<dbReference type="InterPro" id="IPR012337">
    <property type="entry name" value="RNaseH-like_sf"/>
</dbReference>
<dbReference type="InterPro" id="IPR036397">
    <property type="entry name" value="RNaseH_sf"/>
</dbReference>
<dbReference type="Gene3D" id="3.30.420.10">
    <property type="entry name" value="Ribonuclease H-like superfamily/Ribonuclease H"/>
    <property type="match status" value="1"/>
</dbReference>
<name>A0A0E3ZFP6_9BACT</name>
<dbReference type="EMBL" id="CP009621">
    <property type="protein sequence ID" value="AKD03005.1"/>
    <property type="molecule type" value="Genomic_DNA"/>
</dbReference>
<dbReference type="GO" id="GO:0003676">
    <property type="term" value="F:nucleic acid binding"/>
    <property type="evidence" value="ECO:0007669"/>
    <property type="project" value="InterPro"/>
</dbReference>
<dbReference type="SUPFAM" id="SSF47819">
    <property type="entry name" value="HRDC-like"/>
    <property type="match status" value="1"/>
</dbReference>
<dbReference type="Proteomes" id="UP000033109">
    <property type="component" value="Chromosome"/>
</dbReference>
<dbReference type="GO" id="GO:0006139">
    <property type="term" value="P:nucleobase-containing compound metabolic process"/>
    <property type="evidence" value="ECO:0007669"/>
    <property type="project" value="InterPro"/>
</dbReference>
<accession>A0A0E3ZFP6</accession>
<feature type="region of interest" description="Disordered" evidence="2">
    <location>
        <begin position="296"/>
        <end position="324"/>
    </location>
</feature>
<dbReference type="InterPro" id="IPR044876">
    <property type="entry name" value="HRDC_dom_sf"/>
</dbReference>
<dbReference type="PANTHER" id="PTHR47649">
    <property type="entry name" value="RIBONUCLEASE D"/>
    <property type="match status" value="1"/>
</dbReference>
<dbReference type="Gene3D" id="1.10.150.80">
    <property type="entry name" value="HRDC domain"/>
    <property type="match status" value="1"/>
</dbReference>
<evidence type="ECO:0000256" key="2">
    <source>
        <dbReference type="SAM" id="MobiDB-lite"/>
    </source>
</evidence>
<dbReference type="HOGENOM" id="CLU_042387_0_0_10"/>
<dbReference type="PATRIC" id="fig|400092.3.peg.1673"/>
<dbReference type="KEGG" id="pko:PKOR_07565"/>
<feature type="coiled-coil region" evidence="1">
    <location>
        <begin position="8"/>
        <end position="39"/>
    </location>
</feature>
<evidence type="ECO:0000313" key="5">
    <source>
        <dbReference type="Proteomes" id="UP000033109"/>
    </source>
</evidence>
<gene>
    <name evidence="4" type="ORF">PKOR_07565</name>
</gene>
<protein>
    <submittedName>
        <fullName evidence="4">3'-5' exonuclease</fullName>
    </submittedName>
</protein>
<keyword evidence="5" id="KW-1185">Reference proteome</keyword>
<evidence type="ECO:0000259" key="3">
    <source>
        <dbReference type="SMART" id="SM00474"/>
    </source>
</evidence>
<feature type="domain" description="3'-5' exonuclease" evidence="3">
    <location>
        <begin position="13"/>
        <end position="181"/>
    </location>
</feature>
<dbReference type="AlphaFoldDB" id="A0A0E3ZFP6"/>
<keyword evidence="4" id="KW-0540">Nuclease</keyword>
<keyword evidence="4" id="KW-0269">Exonuclease</keyword>
<proteinExistence type="predicted"/>
<dbReference type="GO" id="GO:0000166">
    <property type="term" value="F:nucleotide binding"/>
    <property type="evidence" value="ECO:0007669"/>
    <property type="project" value="InterPro"/>
</dbReference>
<dbReference type="InterPro" id="IPR010997">
    <property type="entry name" value="HRDC-like_sf"/>
</dbReference>
<dbReference type="GO" id="GO:0008408">
    <property type="term" value="F:3'-5' exonuclease activity"/>
    <property type="evidence" value="ECO:0007669"/>
    <property type="project" value="InterPro"/>
</dbReference>